<dbReference type="GO" id="GO:0015379">
    <property type="term" value="F:potassium:chloride symporter activity"/>
    <property type="evidence" value="ECO:0007669"/>
    <property type="project" value="InterPro"/>
</dbReference>
<evidence type="ECO:0000313" key="10">
    <source>
        <dbReference type="EMBL" id="GAM78593.1"/>
    </source>
</evidence>
<keyword evidence="4" id="KW-0633">Potassium transport</keyword>
<dbReference type="Proteomes" id="UP000031666">
    <property type="component" value="Unassembled WGS sequence"/>
</dbReference>
<proteinExistence type="predicted"/>
<sequence>MVCTVFAALPFVFINHISFTDAFFETMSGITTTGSTVLSGLDDMSHSILLWRSLLQWLGGIGFIVMGVAILPMLNVGGMRLFQTESSDWSDKSDPRVKNVAKSIVVVYASLTLACIIAYMFAGMNLFEAINHAFTTISTGGYSTSDGSMNHFSHSAQWLSTLFMFLGGLPFLLFVAVVKKKSVAALAKDAQVLGFFKLFMVASLAIAAWLVLHDHYHVMDALRVSMFNVVSVLTTTGFGLEDFTAWGTLTTVLFAFLLMMGACSGSTAGGIKVFRFQIANTLLKIQMMKLIHPSGVFVQRYNKRTVNDEIIRSVVAFSLTFFATILIIAAGLSALDLDAVTSLSGAITAVANVGPGMGSIIGPTGNFAPLPDAAKWMLSFGMLLGRLEILTILVLFLPAFWKR</sequence>
<evidence type="ECO:0000256" key="3">
    <source>
        <dbReference type="ARBA" id="ARBA00022475"/>
    </source>
</evidence>
<keyword evidence="6" id="KW-0630">Potassium</keyword>
<reference evidence="10 11" key="1">
    <citation type="submission" date="2015-01" db="EMBL/GenBank/DDBJ databases">
        <title>Vibrio sp. C94 JCM 19241 whole genome shotgun sequence.</title>
        <authorList>
            <person name="Sawabe T."/>
            <person name="Meirelles P."/>
            <person name="Feng G."/>
            <person name="Sayaka M."/>
            <person name="Hattori M."/>
            <person name="Ohkuma M."/>
        </authorList>
    </citation>
    <scope>NUCLEOTIDE SEQUENCE [LARGE SCALE GENOMIC DNA]</scope>
    <source>
        <strain evidence="11">JCM 19241</strain>
    </source>
</reference>
<evidence type="ECO:0000256" key="4">
    <source>
        <dbReference type="ARBA" id="ARBA00022538"/>
    </source>
</evidence>
<keyword evidence="3" id="KW-1003">Cell membrane</keyword>
<dbReference type="Pfam" id="PF02386">
    <property type="entry name" value="TrkH"/>
    <property type="match status" value="1"/>
</dbReference>
<name>A0A0B8QUF0_9VIBR</name>
<keyword evidence="8" id="KW-0406">Ion transport</keyword>
<evidence type="ECO:0000313" key="11">
    <source>
        <dbReference type="Proteomes" id="UP000031666"/>
    </source>
</evidence>
<evidence type="ECO:0000256" key="9">
    <source>
        <dbReference type="ARBA" id="ARBA00023136"/>
    </source>
</evidence>
<evidence type="ECO:0000256" key="5">
    <source>
        <dbReference type="ARBA" id="ARBA00022692"/>
    </source>
</evidence>
<comment type="subcellular location">
    <subcellularLocation>
        <location evidence="1">Cell membrane</location>
        <topology evidence="1">Multi-pass membrane protein</topology>
    </subcellularLocation>
</comment>
<reference evidence="10 11" key="2">
    <citation type="submission" date="2015-01" db="EMBL/GenBank/DDBJ databases">
        <authorList>
            <consortium name="NBRP consortium"/>
            <person name="Sawabe T."/>
            <person name="Meirelles P."/>
            <person name="Feng G."/>
            <person name="Sayaka M."/>
            <person name="Hattori M."/>
            <person name="Ohkuma M."/>
        </authorList>
    </citation>
    <scope>NUCLEOTIDE SEQUENCE [LARGE SCALE GENOMIC DNA]</scope>
    <source>
        <strain evidence="11">JCM 19241</strain>
    </source>
</reference>
<evidence type="ECO:0000256" key="8">
    <source>
        <dbReference type="ARBA" id="ARBA00023065"/>
    </source>
</evidence>
<dbReference type="NCBIfam" id="TIGR00933">
    <property type="entry name" value="2a38"/>
    <property type="match status" value="1"/>
</dbReference>
<evidence type="ECO:0000256" key="7">
    <source>
        <dbReference type="ARBA" id="ARBA00022989"/>
    </source>
</evidence>
<keyword evidence="9" id="KW-0472">Membrane</keyword>
<keyword evidence="7" id="KW-1133">Transmembrane helix</keyword>
<gene>
    <name evidence="10" type="ORF">JCM19241_1998</name>
</gene>
<dbReference type="AlphaFoldDB" id="A0A0B8QUF0"/>
<dbReference type="EMBL" id="BBSC01000015">
    <property type="protein sequence ID" value="GAM78593.1"/>
    <property type="molecule type" value="Genomic_DNA"/>
</dbReference>
<dbReference type="PANTHER" id="PTHR32024">
    <property type="entry name" value="TRK SYSTEM POTASSIUM UPTAKE PROTEIN TRKG-RELATED"/>
    <property type="match status" value="1"/>
</dbReference>
<dbReference type="STRING" id="1481914.JCM19241_1998"/>
<evidence type="ECO:0000256" key="2">
    <source>
        <dbReference type="ARBA" id="ARBA00022448"/>
    </source>
</evidence>
<organism evidence="10 11">
    <name type="scientific">Vibrio ishigakensis</name>
    <dbReference type="NCBI Taxonomy" id="1481914"/>
    <lineage>
        <taxon>Bacteria</taxon>
        <taxon>Pseudomonadati</taxon>
        <taxon>Pseudomonadota</taxon>
        <taxon>Gammaproteobacteria</taxon>
        <taxon>Vibrionales</taxon>
        <taxon>Vibrionaceae</taxon>
        <taxon>Vibrio</taxon>
    </lineage>
</organism>
<comment type="caution">
    <text evidence="10">The sequence shown here is derived from an EMBL/GenBank/DDBJ whole genome shotgun (WGS) entry which is preliminary data.</text>
</comment>
<dbReference type="GO" id="GO:0005886">
    <property type="term" value="C:plasma membrane"/>
    <property type="evidence" value="ECO:0007669"/>
    <property type="project" value="UniProtKB-SubCell"/>
</dbReference>
<accession>A0A0B8QUF0</accession>
<keyword evidence="2" id="KW-0813">Transport</keyword>
<evidence type="ECO:0000256" key="6">
    <source>
        <dbReference type="ARBA" id="ARBA00022958"/>
    </source>
</evidence>
<dbReference type="InterPro" id="IPR004772">
    <property type="entry name" value="TrkH"/>
</dbReference>
<dbReference type="PANTHER" id="PTHR32024:SF3">
    <property type="entry name" value="TRK SYSTEM POTASSIUM UPTAKE PROTEIN"/>
    <property type="match status" value="1"/>
</dbReference>
<keyword evidence="5" id="KW-0812">Transmembrane</keyword>
<dbReference type="InterPro" id="IPR003445">
    <property type="entry name" value="Cat_transpt"/>
</dbReference>
<evidence type="ECO:0000256" key="1">
    <source>
        <dbReference type="ARBA" id="ARBA00004651"/>
    </source>
</evidence>
<protein>
    <submittedName>
        <fullName evidence="10">Potassium uptake protein trkH</fullName>
    </submittedName>
</protein>